<evidence type="ECO:0000313" key="8">
    <source>
        <dbReference type="Proteomes" id="UP000015105"/>
    </source>
</evidence>
<keyword evidence="4" id="KW-0472">Membrane</keyword>
<evidence type="ECO:0000256" key="6">
    <source>
        <dbReference type="SAM" id="MobiDB-lite"/>
    </source>
</evidence>
<accession>A0A453HMH7</accession>
<evidence type="ECO:0000256" key="2">
    <source>
        <dbReference type="ARBA" id="ARBA00022692"/>
    </source>
</evidence>
<reference evidence="8" key="1">
    <citation type="journal article" date="2014" name="Science">
        <title>Ancient hybridizations among the ancestral genomes of bread wheat.</title>
        <authorList>
            <consortium name="International Wheat Genome Sequencing Consortium,"/>
            <person name="Marcussen T."/>
            <person name="Sandve S.R."/>
            <person name="Heier L."/>
            <person name="Spannagl M."/>
            <person name="Pfeifer M."/>
            <person name="Jakobsen K.S."/>
            <person name="Wulff B.B."/>
            <person name="Steuernagel B."/>
            <person name="Mayer K.F."/>
            <person name="Olsen O.A."/>
        </authorList>
    </citation>
    <scope>NUCLEOTIDE SEQUENCE [LARGE SCALE GENOMIC DNA]</scope>
    <source>
        <strain evidence="8">cv. AL8/78</strain>
    </source>
</reference>
<feature type="region of interest" description="Disordered" evidence="6">
    <location>
        <begin position="1"/>
        <end position="57"/>
    </location>
</feature>
<evidence type="ECO:0000256" key="5">
    <source>
        <dbReference type="ARBA" id="ARBA00035114"/>
    </source>
</evidence>
<reference evidence="8" key="2">
    <citation type="journal article" date="2017" name="Nat. Plants">
        <title>The Aegilops tauschii genome reveals multiple impacts of transposons.</title>
        <authorList>
            <person name="Zhao G."/>
            <person name="Zou C."/>
            <person name="Li K."/>
            <person name="Wang K."/>
            <person name="Li T."/>
            <person name="Gao L."/>
            <person name="Zhang X."/>
            <person name="Wang H."/>
            <person name="Yang Z."/>
            <person name="Liu X."/>
            <person name="Jiang W."/>
            <person name="Mao L."/>
            <person name="Kong X."/>
            <person name="Jiao Y."/>
            <person name="Jia J."/>
        </authorList>
    </citation>
    <scope>NUCLEOTIDE SEQUENCE [LARGE SCALE GENOMIC DNA]</scope>
    <source>
        <strain evidence="8">cv. AL8/78</strain>
    </source>
</reference>
<comment type="similarity">
    <text evidence="5">Belongs to the ROH1 family.</text>
</comment>
<proteinExistence type="inferred from homology"/>
<protein>
    <submittedName>
        <fullName evidence="7">Uncharacterized protein</fullName>
    </submittedName>
</protein>
<feature type="compositionally biased region" description="Polar residues" evidence="6">
    <location>
        <begin position="1"/>
        <end position="10"/>
    </location>
</feature>
<name>A0A453HMH7_AEGTS</name>
<reference evidence="7" key="4">
    <citation type="submission" date="2019-03" db="UniProtKB">
        <authorList>
            <consortium name="EnsemblPlants"/>
        </authorList>
    </citation>
    <scope>IDENTIFICATION</scope>
</reference>
<keyword evidence="8" id="KW-1185">Reference proteome</keyword>
<dbReference type="PANTHER" id="PTHR31509">
    <property type="entry name" value="BPS1-LIKE PROTEIN"/>
    <property type="match status" value="1"/>
</dbReference>
<dbReference type="InterPro" id="IPR008511">
    <property type="entry name" value="ROH1-like"/>
</dbReference>
<dbReference type="Proteomes" id="UP000015105">
    <property type="component" value="Chromosome 4D"/>
</dbReference>
<feature type="region of interest" description="Disordered" evidence="6">
    <location>
        <begin position="238"/>
        <end position="261"/>
    </location>
</feature>
<reference evidence="7" key="5">
    <citation type="journal article" date="2021" name="G3 (Bethesda)">
        <title>Aegilops tauschii genome assembly Aet v5.0 features greater sequence contiguity and improved annotation.</title>
        <authorList>
            <person name="Wang L."/>
            <person name="Zhu T."/>
            <person name="Rodriguez J.C."/>
            <person name="Deal K.R."/>
            <person name="Dubcovsky J."/>
            <person name="McGuire P.E."/>
            <person name="Lux T."/>
            <person name="Spannagl M."/>
            <person name="Mayer K.F.X."/>
            <person name="Baldrich P."/>
            <person name="Meyers B.C."/>
            <person name="Huo N."/>
            <person name="Gu Y.Q."/>
            <person name="Zhou H."/>
            <person name="Devos K.M."/>
            <person name="Bennetzen J.L."/>
            <person name="Unver T."/>
            <person name="Budak H."/>
            <person name="Gulick P.J."/>
            <person name="Galiba G."/>
            <person name="Kalapos B."/>
            <person name="Nelson D.R."/>
            <person name="Li P."/>
            <person name="You F.M."/>
            <person name="Luo M.C."/>
            <person name="Dvorak J."/>
        </authorList>
    </citation>
    <scope>NUCLEOTIDE SEQUENCE [LARGE SCALE GENOMIC DNA]</scope>
    <source>
        <strain evidence="7">cv. AL8/78</strain>
    </source>
</reference>
<evidence type="ECO:0000256" key="1">
    <source>
        <dbReference type="ARBA" id="ARBA00004167"/>
    </source>
</evidence>
<keyword evidence="3" id="KW-1133">Transmembrane helix</keyword>
<evidence type="ECO:0000256" key="3">
    <source>
        <dbReference type="ARBA" id="ARBA00022989"/>
    </source>
</evidence>
<keyword evidence="2" id="KW-0812">Transmembrane</keyword>
<dbReference type="GO" id="GO:0016020">
    <property type="term" value="C:membrane"/>
    <property type="evidence" value="ECO:0007669"/>
    <property type="project" value="UniProtKB-SubCell"/>
</dbReference>
<comment type="subcellular location">
    <subcellularLocation>
        <location evidence="1">Membrane</location>
        <topology evidence="1">Single-pass membrane protein</topology>
    </subcellularLocation>
</comment>
<dbReference type="STRING" id="200361.A0A453HMH7"/>
<dbReference type="EnsemblPlants" id="AET4Gv20236600.1">
    <property type="protein sequence ID" value="AET4Gv20236600.1"/>
    <property type="gene ID" value="AET4Gv20236600"/>
</dbReference>
<dbReference type="Pfam" id="PF05633">
    <property type="entry name" value="ROH1-like"/>
    <property type="match status" value="1"/>
</dbReference>
<sequence length="451" mass="48027">FIANPKQNVSADDPHPISDSRPLLRAPLRLLRRETPTPVSPAAMPATDYQGSSSSSHSPFASFGRSLLSRSRDSPASPAMLPSGGEAEVEAFQRHVAVSLAELRDGEDFLSVAWIRRLLEAFLLCQEEFRAVVAEARRRGGGGALAERLVGEYHERAVKALDVCNAARDGVDQVRRWGRLAGIAASVLLAPVEIHEGQLRRARKALSDLSILLVDDAAAAGGGGGVASFLASHRNRSFGRGSRASPSRASSASSSSSSSSHFRSLSWSVSRTWSASRQLQAIGAGLAAPRAHEAGLAAPVYAMGCLLHLASWALVAAVPCPDRAAALQAHHLPAAPPRGAFAWAPPLLTLQDRLTEEGKRKDRRNSCGLLKEIHALEKCAQRLAEAIDAAPIPLAGEREAAVREAAAELAAVCSAMKDGLEPLERQVREVFHRIVRSRMEGLDSPMPNAAD</sequence>
<organism evidence="7 8">
    <name type="scientific">Aegilops tauschii subsp. strangulata</name>
    <name type="common">Goatgrass</name>
    <dbReference type="NCBI Taxonomy" id="200361"/>
    <lineage>
        <taxon>Eukaryota</taxon>
        <taxon>Viridiplantae</taxon>
        <taxon>Streptophyta</taxon>
        <taxon>Embryophyta</taxon>
        <taxon>Tracheophyta</taxon>
        <taxon>Spermatophyta</taxon>
        <taxon>Magnoliopsida</taxon>
        <taxon>Liliopsida</taxon>
        <taxon>Poales</taxon>
        <taxon>Poaceae</taxon>
        <taxon>BOP clade</taxon>
        <taxon>Pooideae</taxon>
        <taxon>Triticodae</taxon>
        <taxon>Triticeae</taxon>
        <taxon>Triticinae</taxon>
        <taxon>Aegilops</taxon>
    </lineage>
</organism>
<reference evidence="7" key="3">
    <citation type="journal article" date="2017" name="Nature">
        <title>Genome sequence of the progenitor of the wheat D genome Aegilops tauschii.</title>
        <authorList>
            <person name="Luo M.C."/>
            <person name="Gu Y.Q."/>
            <person name="Puiu D."/>
            <person name="Wang H."/>
            <person name="Twardziok S.O."/>
            <person name="Deal K.R."/>
            <person name="Huo N."/>
            <person name="Zhu T."/>
            <person name="Wang L."/>
            <person name="Wang Y."/>
            <person name="McGuire P.E."/>
            <person name="Liu S."/>
            <person name="Long H."/>
            <person name="Ramasamy R.K."/>
            <person name="Rodriguez J.C."/>
            <person name="Van S.L."/>
            <person name="Yuan L."/>
            <person name="Wang Z."/>
            <person name="Xia Z."/>
            <person name="Xiao L."/>
            <person name="Anderson O.D."/>
            <person name="Ouyang S."/>
            <person name="Liang Y."/>
            <person name="Zimin A.V."/>
            <person name="Pertea G."/>
            <person name="Qi P."/>
            <person name="Bennetzen J.L."/>
            <person name="Dai X."/>
            <person name="Dawson M.W."/>
            <person name="Muller H.G."/>
            <person name="Kugler K."/>
            <person name="Rivarola-Duarte L."/>
            <person name="Spannagl M."/>
            <person name="Mayer K.F.X."/>
            <person name="Lu F.H."/>
            <person name="Bevan M.W."/>
            <person name="Leroy P."/>
            <person name="Li P."/>
            <person name="You F.M."/>
            <person name="Sun Q."/>
            <person name="Liu Z."/>
            <person name="Lyons E."/>
            <person name="Wicker T."/>
            <person name="Salzberg S.L."/>
            <person name="Devos K.M."/>
            <person name="Dvorak J."/>
        </authorList>
    </citation>
    <scope>NUCLEOTIDE SEQUENCE [LARGE SCALE GENOMIC DNA]</scope>
    <source>
        <strain evidence="7">cv. AL8/78</strain>
    </source>
</reference>
<evidence type="ECO:0000256" key="4">
    <source>
        <dbReference type="ARBA" id="ARBA00023136"/>
    </source>
</evidence>
<dbReference type="AlphaFoldDB" id="A0A453HMH7"/>
<dbReference type="Gramene" id="AET4Gv20236600.1">
    <property type="protein sequence ID" value="AET4Gv20236600.1"/>
    <property type="gene ID" value="AET4Gv20236600"/>
</dbReference>
<evidence type="ECO:0000313" key="7">
    <source>
        <dbReference type="EnsemblPlants" id="AET4Gv20236600.1"/>
    </source>
</evidence>